<evidence type="ECO:0000313" key="2">
    <source>
        <dbReference type="EMBL" id="GHA89193.1"/>
    </source>
</evidence>
<dbReference type="PANTHER" id="PTHR30037:SF4">
    <property type="entry name" value="DNA-3-METHYLADENINE GLYCOSYLASE I"/>
    <property type="match status" value="1"/>
</dbReference>
<sequence length="209" mass="23612">MSGPNTTAPDDYVHDRDRPRCAWVPPSDRLYCHYHDTEWGRPIRDPKALFSKLIQDGQQAGLAWITILRKRDNLLKAYDGFDPDIVAHYTDADRARLMGDPGIIRSKSKIDATIGNARAYLDMRAAGIDFADYLWDYVGGTPVVNEWANFSDAPVKSDISELLSKDLKKRGFKFVGPVILYAFMQAVGMINDHELECCAREPSLTARFI</sequence>
<organism evidence="2 3">
    <name type="scientific">Algimonas arctica</name>
    <dbReference type="NCBI Taxonomy" id="1479486"/>
    <lineage>
        <taxon>Bacteria</taxon>
        <taxon>Pseudomonadati</taxon>
        <taxon>Pseudomonadota</taxon>
        <taxon>Alphaproteobacteria</taxon>
        <taxon>Maricaulales</taxon>
        <taxon>Robiginitomaculaceae</taxon>
        <taxon>Algimonas</taxon>
    </lineage>
</organism>
<name>A0A8J3G1V7_9PROT</name>
<evidence type="ECO:0000313" key="3">
    <source>
        <dbReference type="Proteomes" id="UP000634004"/>
    </source>
</evidence>
<keyword evidence="1" id="KW-0479">Metal-binding</keyword>
<keyword evidence="3" id="KW-1185">Reference proteome</keyword>
<feature type="binding site" evidence="1">
    <location>
        <position position="21"/>
    </location>
    <ligand>
        <name>Zn(2+)</name>
        <dbReference type="ChEBI" id="CHEBI:29105"/>
    </ligand>
</feature>
<evidence type="ECO:0000256" key="1">
    <source>
        <dbReference type="PIRSR" id="PIRSR605019-1"/>
    </source>
</evidence>
<dbReference type="RefSeq" id="WP_189496107.1">
    <property type="nucleotide sequence ID" value="NZ_BMZH01000003.1"/>
</dbReference>
<dbReference type="EMBL" id="BMZH01000003">
    <property type="protein sequence ID" value="GHA89193.1"/>
    <property type="molecule type" value="Genomic_DNA"/>
</dbReference>
<proteinExistence type="predicted"/>
<dbReference type="Pfam" id="PF03352">
    <property type="entry name" value="Adenine_glyco"/>
    <property type="match status" value="1"/>
</dbReference>
<dbReference type="GO" id="GO:0006284">
    <property type="term" value="P:base-excision repair"/>
    <property type="evidence" value="ECO:0007669"/>
    <property type="project" value="InterPro"/>
</dbReference>
<dbReference type="InterPro" id="IPR011257">
    <property type="entry name" value="DNA_glycosylase"/>
</dbReference>
<comment type="caution">
    <text evidence="2">The sequence shown here is derived from an EMBL/GenBank/DDBJ whole genome shotgun (WGS) entry which is preliminary data.</text>
</comment>
<gene>
    <name evidence="2" type="primary">tag</name>
    <name evidence="2" type="ORF">GCM10009069_10320</name>
</gene>
<dbReference type="Proteomes" id="UP000634004">
    <property type="component" value="Unassembled WGS sequence"/>
</dbReference>
<dbReference type="InterPro" id="IPR005019">
    <property type="entry name" value="Adenine_glyco"/>
</dbReference>
<reference evidence="2" key="2">
    <citation type="submission" date="2020-09" db="EMBL/GenBank/DDBJ databases">
        <authorList>
            <person name="Sun Q."/>
            <person name="Kim S."/>
        </authorList>
    </citation>
    <scope>NUCLEOTIDE SEQUENCE</scope>
    <source>
        <strain evidence="2">KCTC 32513</strain>
    </source>
</reference>
<dbReference type="AlphaFoldDB" id="A0A8J3G1V7"/>
<dbReference type="PANTHER" id="PTHR30037">
    <property type="entry name" value="DNA-3-METHYLADENINE GLYCOSYLASE 1"/>
    <property type="match status" value="1"/>
</dbReference>
<dbReference type="GO" id="GO:0046872">
    <property type="term" value="F:metal ion binding"/>
    <property type="evidence" value="ECO:0007669"/>
    <property type="project" value="UniProtKB-KW"/>
</dbReference>
<keyword evidence="1" id="KW-0862">Zinc</keyword>
<feature type="binding site" evidence="1">
    <location>
        <position position="35"/>
    </location>
    <ligand>
        <name>Zn(2+)</name>
        <dbReference type="ChEBI" id="CHEBI:29105"/>
    </ligand>
</feature>
<dbReference type="GO" id="GO:0008725">
    <property type="term" value="F:DNA-3-methyladenine glycosylase activity"/>
    <property type="evidence" value="ECO:0007669"/>
    <property type="project" value="InterPro"/>
</dbReference>
<feature type="binding site" evidence="1">
    <location>
        <position position="193"/>
    </location>
    <ligand>
        <name>Zn(2+)</name>
        <dbReference type="ChEBI" id="CHEBI:29105"/>
    </ligand>
</feature>
<feature type="binding site" evidence="1">
    <location>
        <position position="197"/>
    </location>
    <ligand>
        <name>Zn(2+)</name>
        <dbReference type="ChEBI" id="CHEBI:29105"/>
    </ligand>
</feature>
<protein>
    <submittedName>
        <fullName evidence="2">DNA-3-methyladenine glycosylase I</fullName>
    </submittedName>
</protein>
<dbReference type="SUPFAM" id="SSF48150">
    <property type="entry name" value="DNA-glycosylase"/>
    <property type="match status" value="1"/>
</dbReference>
<dbReference type="InterPro" id="IPR052891">
    <property type="entry name" value="DNA-3mA_glycosylase"/>
</dbReference>
<accession>A0A8J3G1V7</accession>
<dbReference type="Gene3D" id="1.10.340.30">
    <property type="entry name" value="Hypothetical protein, domain 2"/>
    <property type="match status" value="1"/>
</dbReference>
<reference evidence="2" key="1">
    <citation type="journal article" date="2014" name="Int. J. Syst. Evol. Microbiol.">
        <title>Complete genome sequence of Corynebacterium casei LMG S-19264T (=DSM 44701T), isolated from a smear-ripened cheese.</title>
        <authorList>
            <consortium name="US DOE Joint Genome Institute (JGI-PGF)"/>
            <person name="Walter F."/>
            <person name="Albersmeier A."/>
            <person name="Kalinowski J."/>
            <person name="Ruckert C."/>
        </authorList>
    </citation>
    <scope>NUCLEOTIDE SEQUENCE</scope>
    <source>
        <strain evidence="2">KCTC 32513</strain>
    </source>
</reference>